<proteinExistence type="inferred from homology"/>
<dbReference type="OrthoDB" id="9768187at2"/>
<evidence type="ECO:0000256" key="5">
    <source>
        <dbReference type="ARBA" id="ARBA00022960"/>
    </source>
</evidence>
<feature type="transmembrane region" description="Helical" evidence="17">
    <location>
        <begin position="75"/>
        <end position="94"/>
    </location>
</feature>
<feature type="transmembrane region" description="Helical" evidence="17">
    <location>
        <begin position="187"/>
        <end position="206"/>
    </location>
</feature>
<comment type="subcellular location">
    <subcellularLocation>
        <location evidence="1">Membrane</location>
        <topology evidence="1">Multi-pass membrane protein</topology>
    </subcellularLocation>
</comment>
<evidence type="ECO:0000256" key="17">
    <source>
        <dbReference type="SAM" id="Phobius"/>
    </source>
</evidence>
<dbReference type="STRING" id="1196324.A374_06516"/>
<feature type="transmembrane region" description="Helical" evidence="17">
    <location>
        <begin position="163"/>
        <end position="180"/>
    </location>
</feature>
<evidence type="ECO:0000256" key="7">
    <source>
        <dbReference type="ARBA" id="ARBA00022989"/>
    </source>
</evidence>
<dbReference type="EC" id="2.4.99.28" evidence="14"/>
<dbReference type="InterPro" id="IPR018365">
    <property type="entry name" value="Cell_cycle_FtsW-rel_CS"/>
</dbReference>
<evidence type="ECO:0000256" key="2">
    <source>
        <dbReference type="ARBA" id="ARBA00022676"/>
    </source>
</evidence>
<feature type="transmembrane region" description="Helical" evidence="17">
    <location>
        <begin position="12"/>
        <end position="30"/>
    </location>
</feature>
<keyword evidence="2" id="KW-0328">Glycosyltransferase</keyword>
<keyword evidence="3" id="KW-0808">Transferase</keyword>
<evidence type="ECO:0000256" key="12">
    <source>
        <dbReference type="ARBA" id="ARBA00041185"/>
    </source>
</evidence>
<comment type="catalytic activity">
    <reaction evidence="15">
        <text>[GlcNAc-(1-&gt;4)-Mur2Ac(oyl-L-Ala-gamma-D-Glu-L-Lys-D-Ala-D-Ala)](n)-di-trans,octa-cis-undecaprenyl diphosphate + beta-D-GlcNAc-(1-&gt;4)-Mur2Ac(oyl-L-Ala-gamma-D-Glu-L-Lys-D-Ala-D-Ala)-di-trans,octa-cis-undecaprenyl diphosphate = [GlcNAc-(1-&gt;4)-Mur2Ac(oyl-L-Ala-gamma-D-Glu-L-Lys-D-Ala-D-Ala)](n+1)-di-trans,octa-cis-undecaprenyl diphosphate + di-trans,octa-cis-undecaprenyl diphosphate + H(+)</text>
        <dbReference type="Rhea" id="RHEA:23708"/>
        <dbReference type="Rhea" id="RHEA-COMP:9602"/>
        <dbReference type="Rhea" id="RHEA-COMP:9603"/>
        <dbReference type="ChEBI" id="CHEBI:15378"/>
        <dbReference type="ChEBI" id="CHEBI:58405"/>
        <dbReference type="ChEBI" id="CHEBI:60033"/>
        <dbReference type="ChEBI" id="CHEBI:78435"/>
        <dbReference type="EC" id="2.4.99.28"/>
    </reaction>
</comment>
<dbReference type="GO" id="GO:0032153">
    <property type="term" value="C:cell division site"/>
    <property type="evidence" value="ECO:0007669"/>
    <property type="project" value="TreeGrafter"/>
</dbReference>
<evidence type="ECO:0000256" key="1">
    <source>
        <dbReference type="ARBA" id="ARBA00004141"/>
    </source>
</evidence>
<dbReference type="AlphaFoldDB" id="I8J395"/>
<evidence type="ECO:0000256" key="13">
    <source>
        <dbReference type="ARBA" id="ARBA00041418"/>
    </source>
</evidence>
<dbReference type="PROSITE" id="PS00428">
    <property type="entry name" value="FTSW_RODA_SPOVE"/>
    <property type="match status" value="1"/>
</dbReference>
<evidence type="ECO:0000256" key="8">
    <source>
        <dbReference type="ARBA" id="ARBA00023136"/>
    </source>
</evidence>
<comment type="function">
    <text evidence="16">Peptidoglycan polymerase that is essential for cell division.</text>
</comment>
<evidence type="ECO:0000256" key="15">
    <source>
        <dbReference type="ARBA" id="ARBA00049902"/>
    </source>
</evidence>
<feature type="transmembrane region" description="Helical" evidence="17">
    <location>
        <begin position="273"/>
        <end position="294"/>
    </location>
</feature>
<dbReference type="GO" id="GO:0015648">
    <property type="term" value="F:lipid-linked peptidoglycan transporter activity"/>
    <property type="evidence" value="ECO:0007669"/>
    <property type="project" value="TreeGrafter"/>
</dbReference>
<sequence length="392" mass="42723">MLKKLIRHLDYSLIFVVIALGVFGVMMIYSSSYPVALRFNLSIDFFFKRQLIFLLVGCVLFLFAVLFPYKAYMNLTKMLVLLTFILLVIVFLAGKTTNNAQSWLSIGGFNIQPSELAKLAVIVYLSSVLAKKQSYIGNFGKAVFPPLVLVGFMAGLILIQPDFGSMIILVAAAACIIYSAKLRAKHVLLLTVIGSIGLAIFFTFMASDNQIGRFKGAYSPFENPKEGWQLVNSYIAIANGSISGVGLGNGTSKYGYLPEVQTDFIIANVSEELGFVGVLVTLIALFYIVIKGFIIGLRCKDTFGRLMAIGISSWIGIQAFINLGAASGLLPVTGVPLPFLSYGGSSMLVLMLSTGILVNISGFVNMRRKNKEASALHEQEEEVVKPTLRVVK</sequence>
<evidence type="ECO:0000313" key="19">
    <source>
        <dbReference type="Proteomes" id="UP000004080"/>
    </source>
</evidence>
<dbReference type="RefSeq" id="WP_007201400.1">
    <property type="nucleotide sequence ID" value="NZ_AKKV01000022.1"/>
</dbReference>
<dbReference type="PANTHER" id="PTHR30474">
    <property type="entry name" value="CELL CYCLE PROTEIN"/>
    <property type="match status" value="1"/>
</dbReference>
<keyword evidence="4 17" id="KW-0812">Transmembrane</keyword>
<evidence type="ECO:0000256" key="14">
    <source>
        <dbReference type="ARBA" id="ARBA00044770"/>
    </source>
</evidence>
<dbReference type="GO" id="GO:0051301">
    <property type="term" value="P:cell division"/>
    <property type="evidence" value="ECO:0007669"/>
    <property type="project" value="InterPro"/>
</dbReference>
<gene>
    <name evidence="18" type="ORF">A374_06516</name>
</gene>
<dbReference type="PANTHER" id="PTHR30474:SF2">
    <property type="entry name" value="PEPTIDOGLYCAN GLYCOSYLTRANSFERASE FTSW-RELATED"/>
    <property type="match status" value="1"/>
</dbReference>
<comment type="caution">
    <text evidence="18">The sequence shown here is derived from an EMBL/GenBank/DDBJ whole genome shotgun (WGS) entry which is preliminary data.</text>
</comment>
<keyword evidence="6" id="KW-0573">Peptidoglycan synthesis</keyword>
<evidence type="ECO:0000256" key="16">
    <source>
        <dbReference type="ARBA" id="ARBA00049966"/>
    </source>
</evidence>
<accession>I8J395</accession>
<evidence type="ECO:0000256" key="11">
    <source>
        <dbReference type="ARBA" id="ARBA00038053"/>
    </source>
</evidence>
<feature type="transmembrane region" description="Helical" evidence="17">
    <location>
        <begin position="139"/>
        <end position="157"/>
    </location>
</feature>
<dbReference type="eggNOG" id="COG0772">
    <property type="taxonomic scope" value="Bacteria"/>
</dbReference>
<evidence type="ECO:0000256" key="10">
    <source>
        <dbReference type="ARBA" id="ARBA00033270"/>
    </source>
</evidence>
<keyword evidence="5" id="KW-0133">Cell shape</keyword>
<evidence type="ECO:0000313" key="18">
    <source>
        <dbReference type="EMBL" id="EIT86231.1"/>
    </source>
</evidence>
<keyword evidence="19" id="KW-1185">Reference proteome</keyword>
<dbReference type="EMBL" id="AKKV01000022">
    <property type="protein sequence ID" value="EIT86231.1"/>
    <property type="molecule type" value="Genomic_DNA"/>
</dbReference>
<dbReference type="GO" id="GO:0008360">
    <property type="term" value="P:regulation of cell shape"/>
    <property type="evidence" value="ECO:0007669"/>
    <property type="project" value="UniProtKB-KW"/>
</dbReference>
<dbReference type="GO" id="GO:0005886">
    <property type="term" value="C:plasma membrane"/>
    <property type="evidence" value="ECO:0007669"/>
    <property type="project" value="TreeGrafter"/>
</dbReference>
<protein>
    <recommendedName>
        <fullName evidence="12">Probable peptidoglycan glycosyltransferase FtsW</fullName>
        <ecNumber evidence="14">2.4.99.28</ecNumber>
    </recommendedName>
    <alternativeName>
        <fullName evidence="13">Cell division protein FtsW</fullName>
    </alternativeName>
    <alternativeName>
        <fullName evidence="10">Cell wall polymerase</fullName>
    </alternativeName>
    <alternativeName>
        <fullName evidence="9">Peptidoglycan polymerase</fullName>
    </alternativeName>
</protein>
<evidence type="ECO:0000256" key="6">
    <source>
        <dbReference type="ARBA" id="ARBA00022984"/>
    </source>
</evidence>
<dbReference type="GO" id="GO:0009252">
    <property type="term" value="P:peptidoglycan biosynthetic process"/>
    <property type="evidence" value="ECO:0007669"/>
    <property type="project" value="UniProtKB-KW"/>
</dbReference>
<keyword evidence="8 17" id="KW-0472">Membrane</keyword>
<name>I8J395_9BACL</name>
<evidence type="ECO:0000256" key="9">
    <source>
        <dbReference type="ARBA" id="ARBA00032370"/>
    </source>
</evidence>
<dbReference type="Pfam" id="PF01098">
    <property type="entry name" value="FTSW_RODA_SPOVE"/>
    <property type="match status" value="1"/>
</dbReference>
<dbReference type="Proteomes" id="UP000004080">
    <property type="component" value="Unassembled WGS sequence"/>
</dbReference>
<keyword evidence="7 17" id="KW-1133">Transmembrane helix</keyword>
<comment type="similarity">
    <text evidence="11">Belongs to the SEDS family. FtsW subfamily.</text>
</comment>
<organism evidence="18 19">
    <name type="scientific">Fictibacillus macauensis ZFHKF-1</name>
    <dbReference type="NCBI Taxonomy" id="1196324"/>
    <lineage>
        <taxon>Bacteria</taxon>
        <taxon>Bacillati</taxon>
        <taxon>Bacillota</taxon>
        <taxon>Bacilli</taxon>
        <taxon>Bacillales</taxon>
        <taxon>Fictibacillaceae</taxon>
        <taxon>Fictibacillus</taxon>
    </lineage>
</organism>
<feature type="transmembrane region" description="Helical" evidence="17">
    <location>
        <begin position="306"/>
        <end position="330"/>
    </location>
</feature>
<feature type="transmembrane region" description="Helical" evidence="17">
    <location>
        <begin position="51"/>
        <end position="69"/>
    </location>
</feature>
<evidence type="ECO:0000256" key="3">
    <source>
        <dbReference type="ARBA" id="ARBA00022679"/>
    </source>
</evidence>
<evidence type="ECO:0000256" key="4">
    <source>
        <dbReference type="ARBA" id="ARBA00022692"/>
    </source>
</evidence>
<reference evidence="18 19" key="1">
    <citation type="journal article" date="2012" name="J. Bacteriol.">
        <title>Genome of Bacillus macauensis ZFHKF-1, a Long-Chain-Forming Bacterium.</title>
        <authorList>
            <person name="Cai L."/>
            <person name="Zhang T."/>
        </authorList>
    </citation>
    <scope>NUCLEOTIDE SEQUENCE [LARGE SCALE GENOMIC DNA]</scope>
    <source>
        <strain evidence="18 19">ZFHKF-1</strain>
    </source>
</reference>
<feature type="transmembrane region" description="Helical" evidence="17">
    <location>
        <begin position="342"/>
        <end position="364"/>
    </location>
</feature>
<dbReference type="InterPro" id="IPR001182">
    <property type="entry name" value="FtsW/RodA"/>
</dbReference>
<dbReference type="PATRIC" id="fig|1196324.3.peg.1327"/>
<dbReference type="GO" id="GO:0008955">
    <property type="term" value="F:peptidoglycan glycosyltransferase activity"/>
    <property type="evidence" value="ECO:0007669"/>
    <property type="project" value="UniProtKB-EC"/>
</dbReference>